<keyword evidence="2" id="KW-1185">Reference proteome</keyword>
<dbReference type="EMBL" id="VSKN01000027">
    <property type="protein sequence ID" value="TYC09149.1"/>
    <property type="molecule type" value="Genomic_DNA"/>
</dbReference>
<name>A0ABY3M7J7_9FLAO</name>
<evidence type="ECO:0008006" key="3">
    <source>
        <dbReference type="Google" id="ProtNLM"/>
    </source>
</evidence>
<proteinExistence type="predicted"/>
<reference evidence="1 2" key="1">
    <citation type="submission" date="2019-08" db="EMBL/GenBank/DDBJ databases">
        <title>Genomes of Antarctic Bizionia species.</title>
        <authorList>
            <person name="Bowman J.P."/>
        </authorList>
    </citation>
    <scope>NUCLEOTIDE SEQUENCE [LARGE SCALE GENOMIC DNA]</scope>
    <source>
        <strain evidence="1 2">IC164</strain>
    </source>
</reference>
<gene>
    <name evidence="1" type="ORF">ES677_13680</name>
</gene>
<sequence>MPNLRSFFLVFSITVSSQNLVLNPSFEEARRCTELVGNFDANVSFWSSPTYGSTDLFNSCSERETGIPYN</sequence>
<evidence type="ECO:0000313" key="2">
    <source>
        <dbReference type="Proteomes" id="UP000323621"/>
    </source>
</evidence>
<dbReference type="RefSeq" id="WP_148381528.1">
    <property type="nucleotide sequence ID" value="NZ_VSKN01000027.1"/>
</dbReference>
<dbReference type="Proteomes" id="UP000323621">
    <property type="component" value="Unassembled WGS sequence"/>
</dbReference>
<comment type="caution">
    <text evidence="1">The sequence shown here is derived from an EMBL/GenBank/DDBJ whole genome shotgun (WGS) entry which is preliminary data.</text>
</comment>
<protein>
    <recommendedName>
        <fullName evidence="3">Secreted protein</fullName>
    </recommendedName>
</protein>
<accession>A0ABY3M7J7</accession>
<evidence type="ECO:0000313" key="1">
    <source>
        <dbReference type="EMBL" id="TYC09149.1"/>
    </source>
</evidence>
<organism evidence="1 2">
    <name type="scientific">Bizionia gelidisalsuginis</name>
    <dbReference type="NCBI Taxonomy" id="291188"/>
    <lineage>
        <taxon>Bacteria</taxon>
        <taxon>Pseudomonadati</taxon>
        <taxon>Bacteroidota</taxon>
        <taxon>Flavobacteriia</taxon>
        <taxon>Flavobacteriales</taxon>
        <taxon>Flavobacteriaceae</taxon>
        <taxon>Bizionia</taxon>
    </lineage>
</organism>